<feature type="chain" id="PRO_5046409856" description="DUF4019 domain-containing protein" evidence="1">
    <location>
        <begin position="17"/>
        <end position="148"/>
    </location>
</feature>
<organism evidence="2 3">
    <name type="scientific">Niallia oryzisoli</name>
    <dbReference type="NCBI Taxonomy" id="1737571"/>
    <lineage>
        <taxon>Bacteria</taxon>
        <taxon>Bacillati</taxon>
        <taxon>Bacillota</taxon>
        <taxon>Bacilli</taxon>
        <taxon>Bacillales</taxon>
        <taxon>Bacillaceae</taxon>
        <taxon>Niallia</taxon>
    </lineage>
</organism>
<sequence>MIILVFSLTLSHSVLANSTTNKSPNQPSFEIADTFYKNNVNKKDYEEFADAKLKVRELIMVQDLPKVFDNREWMNYSSVWKTYQKKDIIENTKDLAPDQQVYFFFSLKDDGENIYIKNAMYDAKTKEIYSKGNGHWTKEEFKRKFEQK</sequence>
<dbReference type="RefSeq" id="WP_338450557.1">
    <property type="nucleotide sequence ID" value="NZ_CP137640.1"/>
</dbReference>
<evidence type="ECO:0000313" key="2">
    <source>
        <dbReference type="EMBL" id="WVX81645.1"/>
    </source>
</evidence>
<name>A0ABZ2CD42_9BACI</name>
<accession>A0ABZ2CD42</accession>
<evidence type="ECO:0000313" key="3">
    <source>
        <dbReference type="Proteomes" id="UP001357223"/>
    </source>
</evidence>
<reference evidence="2 3" key="1">
    <citation type="submission" date="2023-10" db="EMBL/GenBank/DDBJ databases">
        <title>Niallia locisalis sp.nov. isolated from a salt pond sample.</title>
        <authorList>
            <person name="Li X.-J."/>
            <person name="Dong L."/>
        </authorList>
    </citation>
    <scope>NUCLEOTIDE SEQUENCE [LARGE SCALE GENOMIC DNA]</scope>
    <source>
        <strain evidence="2 3">DSM 29761</strain>
    </source>
</reference>
<gene>
    <name evidence="2" type="ORF">R4Z09_00880</name>
</gene>
<evidence type="ECO:0000256" key="1">
    <source>
        <dbReference type="SAM" id="SignalP"/>
    </source>
</evidence>
<dbReference type="EMBL" id="CP137640">
    <property type="protein sequence ID" value="WVX81645.1"/>
    <property type="molecule type" value="Genomic_DNA"/>
</dbReference>
<feature type="signal peptide" evidence="1">
    <location>
        <begin position="1"/>
        <end position="16"/>
    </location>
</feature>
<keyword evidence="3" id="KW-1185">Reference proteome</keyword>
<evidence type="ECO:0008006" key="4">
    <source>
        <dbReference type="Google" id="ProtNLM"/>
    </source>
</evidence>
<dbReference type="Proteomes" id="UP001357223">
    <property type="component" value="Chromosome"/>
</dbReference>
<protein>
    <recommendedName>
        <fullName evidence="4">DUF4019 domain-containing protein</fullName>
    </recommendedName>
</protein>
<keyword evidence="1" id="KW-0732">Signal</keyword>
<proteinExistence type="predicted"/>